<sequence>MSKPGLSFGLNLGKKPGASKKGPPQRKTAFGGDDSDDDAPAKGNGAMAIGELDGFDTPPQQEEERTSRKSKLSKSAPPTKPPTLKSKTGQATPAFGDLAGSLTSRKNAEAAEQLDPSVYDYDKVYDTFKPQSHKKEEAAADRKPRYMSSVLAAAAVRKRDALIAEEKKIAREREAEGDEFEGKEKFVTEAYKRQQEENRRLEAEEKKREEEEEKKNKAGGMNAFYKGMLQRGEERHKEMMEAAEALAKSGKVEDVQEEEEKKDEDGDERARKINELGGSVAVNEEGQVVDKRQLLRGGLNIDARAEARVEREAAAARARKKEEEERRRKERAAEAAAGAFVGAGGKGAMRERQSRMLEAQLEAALKRTREEEEGQREEVERAAKSRKTEGEIMSAKERYLARKREAEEAKKKAAASSYTSTTGLEALVLAAMYFSMHVVMQVVSPEEREVPGLGTHFSKQFSWRRWGTQRAHLDQDAGVGHVGFLEDLLDEGVLDGFRVGHCGRFVGGEEGGGMGVVMVMMERCEFEELEREAGTRDLVSSEPQAEAYDSPASPFPLYRRLVPLVATDGITHLNAGFMPPSNLVVHEAIGRFCSEALHDPSPKPAWKQDVEALRRLLGRYVNAEPSSLAFVRDTTEGLGAFMHGLRFQPGNNVVILASEHPNQAYGWLSLRPKGLEVRLVPTLPMDAAHGRIEAADADTFAPYVDERTRAIGLSSVMFHTGQLNDVASVCARFRPLGIHVLADLTQQVGFADVDVTRLGVSAAAFSLHKGLNTPTGIAALYMDPEVLEELDPVPPLVGYGAIAGTTEDSPLPEGPITFHPSARRYEHANIGWVNAVAGRAFVEFYLDVMGPKNVEEHLYRLGDALRRACAELGVDIAGPTDRKRHAPHLYVLRLHDERWLGYLREKKVVVTRLATGIRVSFGFYNDLSDVERLVEVIKAGVAEGIPLA</sequence>
<evidence type="ECO:0000259" key="4">
    <source>
        <dbReference type="Pfam" id="PF00266"/>
    </source>
</evidence>
<evidence type="ECO:0000256" key="1">
    <source>
        <dbReference type="ARBA" id="ARBA00010126"/>
    </source>
</evidence>
<dbReference type="Pfam" id="PF00266">
    <property type="entry name" value="Aminotran_5"/>
    <property type="match status" value="1"/>
</dbReference>
<keyword evidence="6" id="KW-0808">Transferase</keyword>
<dbReference type="OrthoDB" id="5978656at2759"/>
<feature type="region of interest" description="Disordered" evidence="3">
    <location>
        <begin position="173"/>
        <end position="221"/>
    </location>
</feature>
<feature type="domain" description="Aminotransferase class V" evidence="4">
    <location>
        <begin position="607"/>
        <end position="933"/>
    </location>
</feature>
<dbReference type="PANTHER" id="PTHR47845:SF1">
    <property type="entry name" value="NUCLEAR SPECKLE SPLICING REGULATORY PROTEIN 1 HOMOLOG"/>
    <property type="match status" value="1"/>
</dbReference>
<dbReference type="GO" id="GO:0000381">
    <property type="term" value="P:regulation of alternative mRNA splicing, via spliceosome"/>
    <property type="evidence" value="ECO:0007669"/>
    <property type="project" value="InterPro"/>
</dbReference>
<organism evidence="6 7">
    <name type="scientific">Plectosphaerella cucumerina</name>
    <dbReference type="NCBI Taxonomy" id="40658"/>
    <lineage>
        <taxon>Eukaryota</taxon>
        <taxon>Fungi</taxon>
        <taxon>Dikarya</taxon>
        <taxon>Ascomycota</taxon>
        <taxon>Pezizomycotina</taxon>
        <taxon>Sordariomycetes</taxon>
        <taxon>Hypocreomycetidae</taxon>
        <taxon>Glomerellales</taxon>
        <taxon>Plectosphaerellaceae</taxon>
        <taxon>Plectosphaerella</taxon>
    </lineage>
</organism>
<feature type="compositionally biased region" description="Basic and acidic residues" evidence="3">
    <location>
        <begin position="314"/>
        <end position="333"/>
    </location>
</feature>
<proteinExistence type="inferred from homology"/>
<dbReference type="GO" id="GO:0016740">
    <property type="term" value="F:transferase activity"/>
    <property type="evidence" value="ECO:0007669"/>
    <property type="project" value="UniProtKB-KW"/>
</dbReference>
<name>A0A8K0X277_9PEZI</name>
<feature type="domain" description="Nuclear speckle splicing regulatory protein 1 N-terminal" evidence="5">
    <location>
        <begin position="105"/>
        <end position="218"/>
    </location>
</feature>
<evidence type="ECO:0000313" key="6">
    <source>
        <dbReference type="EMBL" id="KAH7354338.1"/>
    </source>
</evidence>
<feature type="compositionally biased region" description="Low complexity" evidence="3">
    <location>
        <begin position="13"/>
        <end position="22"/>
    </location>
</feature>
<dbReference type="Gene3D" id="3.40.640.10">
    <property type="entry name" value="Type I PLP-dependent aspartate aminotransferase-like (Major domain)"/>
    <property type="match status" value="1"/>
</dbReference>
<comment type="similarity">
    <text evidence="1">Belongs to the NSRP1 family.</text>
</comment>
<feature type="region of interest" description="Disordered" evidence="3">
    <location>
        <begin position="1"/>
        <end position="100"/>
    </location>
</feature>
<feature type="compositionally biased region" description="Low complexity" evidence="3">
    <location>
        <begin position="73"/>
        <end position="88"/>
    </location>
</feature>
<reference evidence="6" key="1">
    <citation type="journal article" date="2021" name="Nat. Commun.">
        <title>Genetic determinants of endophytism in the Arabidopsis root mycobiome.</title>
        <authorList>
            <person name="Mesny F."/>
            <person name="Miyauchi S."/>
            <person name="Thiergart T."/>
            <person name="Pickel B."/>
            <person name="Atanasova L."/>
            <person name="Karlsson M."/>
            <person name="Huettel B."/>
            <person name="Barry K.W."/>
            <person name="Haridas S."/>
            <person name="Chen C."/>
            <person name="Bauer D."/>
            <person name="Andreopoulos W."/>
            <person name="Pangilinan J."/>
            <person name="LaButti K."/>
            <person name="Riley R."/>
            <person name="Lipzen A."/>
            <person name="Clum A."/>
            <person name="Drula E."/>
            <person name="Henrissat B."/>
            <person name="Kohler A."/>
            <person name="Grigoriev I.V."/>
            <person name="Martin F.M."/>
            <person name="Hacquard S."/>
        </authorList>
    </citation>
    <scope>NUCLEOTIDE SEQUENCE</scope>
    <source>
        <strain evidence="6">MPI-CAGE-AT-0016</strain>
    </source>
</reference>
<accession>A0A8K0X277</accession>
<keyword evidence="7" id="KW-1185">Reference proteome</keyword>
<dbReference type="EMBL" id="JAGPXD010000005">
    <property type="protein sequence ID" value="KAH7354338.1"/>
    <property type="molecule type" value="Genomic_DNA"/>
</dbReference>
<dbReference type="InterPro" id="IPR015421">
    <property type="entry name" value="PyrdxlP-dep_Trfase_major"/>
</dbReference>
<dbReference type="SUPFAM" id="SSF53383">
    <property type="entry name" value="PLP-dependent transferases"/>
    <property type="match status" value="1"/>
</dbReference>
<dbReference type="InterPro" id="IPR000192">
    <property type="entry name" value="Aminotrans_V_dom"/>
</dbReference>
<keyword evidence="2" id="KW-0175">Coiled coil</keyword>
<dbReference type="Gene3D" id="3.90.1150.10">
    <property type="entry name" value="Aspartate Aminotransferase, domain 1"/>
    <property type="match status" value="1"/>
</dbReference>
<dbReference type="PANTHER" id="PTHR47845">
    <property type="entry name" value="NUCLEAR SPECKLE SPLICING REGULATORY PROTEIN 1 HOMOLOG"/>
    <property type="match status" value="1"/>
</dbReference>
<dbReference type="Pfam" id="PF09745">
    <property type="entry name" value="NSRP1_N"/>
    <property type="match status" value="1"/>
</dbReference>
<dbReference type="InterPro" id="IPR053246">
    <property type="entry name" value="NS_splicing_regulatory_protein"/>
</dbReference>
<dbReference type="AlphaFoldDB" id="A0A8K0X277"/>
<dbReference type="InterPro" id="IPR015424">
    <property type="entry name" value="PyrdxlP-dep_Trfase"/>
</dbReference>
<comment type="caution">
    <text evidence="6">The sequence shown here is derived from an EMBL/GenBank/DDBJ whole genome shotgun (WGS) entry which is preliminary data.</text>
</comment>
<feature type="region of interest" description="Disordered" evidence="3">
    <location>
        <begin position="243"/>
        <end position="278"/>
    </location>
</feature>
<evidence type="ECO:0000256" key="2">
    <source>
        <dbReference type="ARBA" id="ARBA00023054"/>
    </source>
</evidence>
<evidence type="ECO:0000313" key="7">
    <source>
        <dbReference type="Proteomes" id="UP000813385"/>
    </source>
</evidence>
<dbReference type="Proteomes" id="UP000813385">
    <property type="component" value="Unassembled WGS sequence"/>
</dbReference>
<evidence type="ECO:0000256" key="3">
    <source>
        <dbReference type="SAM" id="MobiDB-lite"/>
    </source>
</evidence>
<dbReference type="InterPro" id="IPR018612">
    <property type="entry name" value="NSRP1_N"/>
</dbReference>
<gene>
    <name evidence="6" type="ORF">B0T11DRAFT_301348</name>
</gene>
<feature type="compositionally biased region" description="Basic and acidic residues" evidence="3">
    <location>
        <begin position="173"/>
        <end position="216"/>
    </location>
</feature>
<feature type="compositionally biased region" description="Acidic residues" evidence="3">
    <location>
        <begin position="255"/>
        <end position="267"/>
    </location>
</feature>
<protein>
    <submittedName>
        <fullName evidence="6">Pyridoxal phosphate-dependent transferase</fullName>
    </submittedName>
</protein>
<dbReference type="InterPro" id="IPR015422">
    <property type="entry name" value="PyrdxlP-dep_Trfase_small"/>
</dbReference>
<feature type="region of interest" description="Disordered" evidence="3">
    <location>
        <begin position="366"/>
        <end position="390"/>
    </location>
</feature>
<feature type="region of interest" description="Disordered" evidence="3">
    <location>
        <begin position="314"/>
        <end position="334"/>
    </location>
</feature>
<evidence type="ECO:0000259" key="5">
    <source>
        <dbReference type="Pfam" id="PF09745"/>
    </source>
</evidence>